<evidence type="ECO:0000313" key="2">
    <source>
        <dbReference type="EMBL" id="SPD69739.1"/>
    </source>
</evidence>
<evidence type="ECO:0000313" key="1">
    <source>
        <dbReference type="EMBL" id="SOY78082.1"/>
    </source>
</evidence>
<dbReference type="EMBL" id="OFSN01000060">
    <property type="protein sequence ID" value="SOY78082.1"/>
    <property type="molecule type" value="Genomic_DNA"/>
</dbReference>
<proteinExistence type="predicted"/>
<name>A0A375CRM8_9BURK</name>
<dbReference type="AlphaFoldDB" id="A0A375CRM8"/>
<geneLocation type="plasmid" evidence="2">
    <name>CBM2636p</name>
</geneLocation>
<geneLocation type="plasmid" evidence="3">
    <name>cbm2636p</name>
</geneLocation>
<dbReference type="EMBL" id="LT984815">
    <property type="protein sequence ID" value="SPD69739.1"/>
    <property type="molecule type" value="Genomic_DNA"/>
</dbReference>
<geneLocation type="plasmid" evidence="4">
    <name>cbm2586_p</name>
</geneLocation>
<keyword evidence="2" id="KW-0614">Plasmid</keyword>
<evidence type="ECO:0000313" key="4">
    <source>
        <dbReference type="Proteomes" id="UP000257016"/>
    </source>
</evidence>
<gene>
    <name evidence="1" type="ORF">CBM2586_P390024</name>
    <name evidence="2" type="ORF">CBM2636_P20426</name>
</gene>
<dbReference type="Proteomes" id="UP000254259">
    <property type="component" value="Plasmid CBM2636p"/>
</dbReference>
<reference evidence="3 4" key="1">
    <citation type="submission" date="2018-01" db="EMBL/GenBank/DDBJ databases">
        <authorList>
            <person name="Clerissi C."/>
        </authorList>
    </citation>
    <scope>NUCLEOTIDE SEQUENCE [LARGE SCALE GENOMIC DNA]</scope>
    <source>
        <strain evidence="1">Cupriavidus taiwanensis LMG 19430</strain>
        <strain evidence="2">Cupriavidus taiwanensis SWF 66322</strain>
        <plasmid evidence="4">cbm2586_p</plasmid>
        <plasmid evidence="3">cbm2636p</plasmid>
        <plasmid evidence="2">CBM2636p</plasmid>
    </source>
</reference>
<dbReference type="Proteomes" id="UP000257016">
    <property type="component" value="Unassembled WGS sequence"/>
</dbReference>
<accession>A0A375CRM8</accession>
<organism evidence="1 4">
    <name type="scientific">Cupriavidus taiwanensis</name>
    <dbReference type="NCBI Taxonomy" id="164546"/>
    <lineage>
        <taxon>Bacteria</taxon>
        <taxon>Pseudomonadati</taxon>
        <taxon>Pseudomonadota</taxon>
        <taxon>Betaproteobacteria</taxon>
        <taxon>Burkholderiales</taxon>
        <taxon>Burkholderiaceae</taxon>
        <taxon>Cupriavidus</taxon>
    </lineage>
</organism>
<sequence>MGRTLSDDRAQHTKMFHGTAMDFRRPIEATAVFLRHVVFVGGTVKMRLTRRRTKSVTDSLDAGAYATPAETPARPWLGRSIRGRWKGPSASQMTGAISAYCGKAGVVDG</sequence>
<protein>
    <submittedName>
        <fullName evidence="1">Uncharacterized protein</fullName>
    </submittedName>
</protein>
<evidence type="ECO:0000313" key="3">
    <source>
        <dbReference type="Proteomes" id="UP000254259"/>
    </source>
</evidence>